<dbReference type="Gene3D" id="3.20.20.70">
    <property type="entry name" value="Aldolase class I"/>
    <property type="match status" value="1"/>
</dbReference>
<dbReference type="Proteomes" id="UP000018227">
    <property type="component" value="Unassembled WGS sequence"/>
</dbReference>
<dbReference type="GO" id="GO:0043365">
    <property type="term" value="F:[formate-C-acetyltransferase]-activating enzyme activity"/>
    <property type="evidence" value="ECO:0007669"/>
    <property type="project" value="InterPro"/>
</dbReference>
<keyword evidence="9" id="KW-0408">Iron</keyword>
<dbReference type="InterPro" id="IPR034457">
    <property type="entry name" value="Organic_radical-activating"/>
</dbReference>
<dbReference type="EMBL" id="ACIL03000004">
    <property type="protein sequence ID" value="ESL04405.1"/>
    <property type="molecule type" value="Genomic_DNA"/>
</dbReference>
<dbReference type="PIRSF" id="PIRSF000368">
    <property type="entry name" value="NrdG"/>
    <property type="match status" value="1"/>
</dbReference>
<evidence type="ECO:0000256" key="5">
    <source>
        <dbReference type="ARBA" id="ARBA00022485"/>
    </source>
</evidence>
<evidence type="ECO:0000256" key="3">
    <source>
        <dbReference type="ARBA" id="ARBA00009777"/>
    </source>
</evidence>
<dbReference type="GO" id="GO:0051539">
    <property type="term" value="F:4 iron, 4 sulfur cluster binding"/>
    <property type="evidence" value="ECO:0007669"/>
    <property type="project" value="UniProtKB-KW"/>
</dbReference>
<evidence type="ECO:0000313" key="13">
    <source>
        <dbReference type="EMBL" id="ESL04405.1"/>
    </source>
</evidence>
<evidence type="ECO:0000256" key="7">
    <source>
        <dbReference type="ARBA" id="ARBA00022723"/>
    </source>
</evidence>
<dbReference type="SFLD" id="SFLDF00299">
    <property type="entry name" value="anaerobic_ribonucleoside-triph"/>
    <property type="match status" value="1"/>
</dbReference>
<dbReference type="SFLD" id="SFLDG01066">
    <property type="entry name" value="organic_radical-activating_enz"/>
    <property type="match status" value="1"/>
</dbReference>
<keyword evidence="5" id="KW-0004">4Fe-4S</keyword>
<dbReference type="GO" id="GO:0046872">
    <property type="term" value="F:metal ion binding"/>
    <property type="evidence" value="ECO:0007669"/>
    <property type="project" value="UniProtKB-KW"/>
</dbReference>
<evidence type="ECO:0000256" key="4">
    <source>
        <dbReference type="ARBA" id="ARBA00014281"/>
    </source>
</evidence>
<keyword evidence="6" id="KW-0949">S-adenosyl-L-methionine</keyword>
<keyword evidence="7" id="KW-0479">Metal-binding</keyword>
<evidence type="ECO:0000256" key="6">
    <source>
        <dbReference type="ARBA" id="ARBA00022691"/>
    </source>
</evidence>
<accession>V2ZBU0</accession>
<dbReference type="SUPFAM" id="SSF102114">
    <property type="entry name" value="Radical SAM enzymes"/>
    <property type="match status" value="1"/>
</dbReference>
<dbReference type="GO" id="GO:0004748">
    <property type="term" value="F:ribonucleoside-diphosphate reductase activity, thioredoxin disulfide as acceptor"/>
    <property type="evidence" value="ECO:0007669"/>
    <property type="project" value="TreeGrafter"/>
</dbReference>
<dbReference type="InterPro" id="IPR013785">
    <property type="entry name" value="Aldolase_TIM"/>
</dbReference>
<comment type="catalytic activity">
    <reaction evidence="11">
        <text>glycyl-[protein] + reduced [flavodoxin] + S-adenosyl-L-methionine = glycin-2-yl radical-[protein] + semiquinone [flavodoxin] + 5'-deoxyadenosine + L-methionine + H(+)</text>
        <dbReference type="Rhea" id="RHEA:61976"/>
        <dbReference type="Rhea" id="RHEA-COMP:10622"/>
        <dbReference type="Rhea" id="RHEA-COMP:14480"/>
        <dbReference type="Rhea" id="RHEA-COMP:15993"/>
        <dbReference type="Rhea" id="RHEA-COMP:15994"/>
        <dbReference type="ChEBI" id="CHEBI:15378"/>
        <dbReference type="ChEBI" id="CHEBI:17319"/>
        <dbReference type="ChEBI" id="CHEBI:29947"/>
        <dbReference type="ChEBI" id="CHEBI:32722"/>
        <dbReference type="ChEBI" id="CHEBI:57618"/>
        <dbReference type="ChEBI" id="CHEBI:57844"/>
        <dbReference type="ChEBI" id="CHEBI:59789"/>
        <dbReference type="ChEBI" id="CHEBI:140311"/>
    </reaction>
</comment>
<name>V2ZBU0_9FIRM</name>
<comment type="function">
    <text evidence="2 12">Activation of anaerobic ribonucleoside-triphosphate reductase under anaerobic conditions by generation of an organic free radical, using S-adenosylmethionine and reduced flavodoxin as cosubstrates to produce 5'-deoxy-adenosine.</text>
</comment>
<comment type="similarity">
    <text evidence="3 12">Belongs to the organic radical-activating enzymes family.</text>
</comment>
<dbReference type="EC" id="1.97.1.-" evidence="12"/>
<evidence type="ECO:0000256" key="2">
    <source>
        <dbReference type="ARBA" id="ARBA00003852"/>
    </source>
</evidence>
<dbReference type="InterPro" id="IPR001989">
    <property type="entry name" value="Radical_activat_CS"/>
</dbReference>
<evidence type="ECO:0000256" key="11">
    <source>
        <dbReference type="ARBA" id="ARBA00047365"/>
    </source>
</evidence>
<dbReference type="PROSITE" id="PS01087">
    <property type="entry name" value="RADICAL_ACTIVATING"/>
    <property type="match status" value="1"/>
</dbReference>
<reference evidence="13 14" key="1">
    <citation type="submission" date="2013-06" db="EMBL/GenBank/DDBJ databases">
        <authorList>
            <person name="Weinstock G."/>
            <person name="Sodergren E."/>
            <person name="Clifton S."/>
            <person name="Fulton L."/>
            <person name="Fulton B."/>
            <person name="Courtney L."/>
            <person name="Fronick C."/>
            <person name="Harrison M."/>
            <person name="Strong C."/>
            <person name="Farmer C."/>
            <person name="Delahaunty K."/>
            <person name="Markovic C."/>
            <person name="Hall O."/>
            <person name="Minx P."/>
            <person name="Tomlinson C."/>
            <person name="Mitreva M."/>
            <person name="Nelson J."/>
            <person name="Hou S."/>
            <person name="Wollam A."/>
            <person name="Pepin K.H."/>
            <person name="Johnson M."/>
            <person name="Bhonagiri V."/>
            <person name="Nash W.E."/>
            <person name="Warren W."/>
            <person name="Chinwalla A."/>
            <person name="Mardis E.R."/>
            <person name="Wilson R.K."/>
        </authorList>
    </citation>
    <scope>NUCLEOTIDE SEQUENCE [LARGE SCALE GENOMIC DNA]</scope>
    <source>
        <strain evidence="13 14">ATCC 51271</strain>
    </source>
</reference>
<evidence type="ECO:0000313" key="14">
    <source>
        <dbReference type="Proteomes" id="UP000018227"/>
    </source>
</evidence>
<keyword evidence="14" id="KW-1185">Reference proteome</keyword>
<dbReference type="NCBIfam" id="TIGR02491">
    <property type="entry name" value="NrdG"/>
    <property type="match status" value="1"/>
</dbReference>
<evidence type="ECO:0000256" key="9">
    <source>
        <dbReference type="ARBA" id="ARBA00023004"/>
    </source>
</evidence>
<dbReference type="eggNOG" id="COG0602">
    <property type="taxonomic scope" value="Bacteria"/>
</dbReference>
<evidence type="ECO:0000256" key="8">
    <source>
        <dbReference type="ARBA" id="ARBA00023002"/>
    </source>
</evidence>
<dbReference type="STRING" id="592026.GCWU0000282_000376"/>
<keyword evidence="10" id="KW-0411">Iron-sulfur</keyword>
<dbReference type="PANTHER" id="PTHR30352">
    <property type="entry name" value="PYRUVATE FORMATE-LYASE-ACTIVATING ENZYME"/>
    <property type="match status" value="1"/>
</dbReference>
<dbReference type="SFLD" id="SFLDS00029">
    <property type="entry name" value="Radical_SAM"/>
    <property type="match status" value="1"/>
</dbReference>
<keyword evidence="8 12" id="KW-0560">Oxidoreductase</keyword>
<dbReference type="HOGENOM" id="CLU_089926_2_1_9"/>
<evidence type="ECO:0000256" key="12">
    <source>
        <dbReference type="PIRNR" id="PIRNR000368"/>
    </source>
</evidence>
<sequence length="177" mass="19930">MMKYSEIKYFDIANGPGVRTSLFVSGCTHHCKGCFNEMAWDFNAGLEYTTEVEGEIISSLSPSFIAGLTLLGGEPMEVRNQEGIVGLVKKIKNEMPDKTIWLFSGYTFEELLDSANSRCHCECTMEILENTDVLVDGKFVLELKDLSLKFRGSSNQRIIDMKRSIAENKVVLSEYMN</sequence>
<dbReference type="SFLD" id="SFLDG01063">
    <property type="entry name" value="activating_enzymes__group_1"/>
    <property type="match status" value="1"/>
</dbReference>
<gene>
    <name evidence="13" type="ORF">GCWU0000282_000376</name>
</gene>
<dbReference type="PANTHER" id="PTHR30352:SF2">
    <property type="entry name" value="ANAEROBIC RIBONUCLEOSIDE-TRIPHOSPHATE REDUCTASE-ACTIVATING PROTEIN"/>
    <property type="match status" value="1"/>
</dbReference>
<dbReference type="InterPro" id="IPR012837">
    <property type="entry name" value="NrdG"/>
</dbReference>
<protein>
    <recommendedName>
        <fullName evidence="4 12">Anaerobic ribonucleoside-triphosphate reductase-activating protein</fullName>
        <ecNumber evidence="12">1.97.1.-</ecNumber>
    </recommendedName>
</protein>
<evidence type="ECO:0000256" key="1">
    <source>
        <dbReference type="ARBA" id="ARBA00001966"/>
    </source>
</evidence>
<dbReference type="InterPro" id="IPR058240">
    <property type="entry name" value="rSAM_sf"/>
</dbReference>
<organism evidence="13 14">
    <name type="scientific">Catonella morbi ATCC 51271</name>
    <dbReference type="NCBI Taxonomy" id="592026"/>
    <lineage>
        <taxon>Bacteria</taxon>
        <taxon>Bacillati</taxon>
        <taxon>Bacillota</taxon>
        <taxon>Clostridia</taxon>
        <taxon>Lachnospirales</taxon>
        <taxon>Lachnospiraceae</taxon>
        <taxon>Catonella</taxon>
    </lineage>
</organism>
<evidence type="ECO:0000256" key="10">
    <source>
        <dbReference type="ARBA" id="ARBA00023014"/>
    </source>
</evidence>
<comment type="caution">
    <text evidence="13">The sequence shown here is derived from an EMBL/GenBank/DDBJ whole genome shotgun (WGS) entry which is preliminary data.</text>
</comment>
<dbReference type="Pfam" id="PF13353">
    <property type="entry name" value="Fer4_12"/>
    <property type="match status" value="1"/>
</dbReference>
<comment type="cofactor">
    <cofactor evidence="1">
        <name>[4Fe-4S] cluster</name>
        <dbReference type="ChEBI" id="CHEBI:49883"/>
    </cofactor>
</comment>
<dbReference type="AlphaFoldDB" id="V2ZBU0"/>
<dbReference type="InterPro" id="IPR007197">
    <property type="entry name" value="rSAM"/>
</dbReference>
<proteinExistence type="inferred from homology"/>